<evidence type="ECO:0000313" key="4">
    <source>
        <dbReference type="EMBL" id="ROR45893.1"/>
    </source>
</evidence>
<accession>A0A8G1UKX8</accession>
<evidence type="ECO:0000256" key="1">
    <source>
        <dbReference type="SAM" id="MobiDB-lite"/>
    </source>
</evidence>
<accession>A0A3N4S6T7</accession>
<feature type="compositionally biased region" description="Low complexity" evidence="1">
    <location>
        <begin position="36"/>
        <end position="75"/>
    </location>
</feature>
<proteinExistence type="predicted"/>
<keyword evidence="6" id="KW-1185">Reference proteome</keyword>
<dbReference type="Proteomes" id="UP000267408">
    <property type="component" value="Unassembled WGS sequence"/>
</dbReference>
<feature type="signal peptide" evidence="2">
    <location>
        <begin position="1"/>
        <end position="27"/>
    </location>
</feature>
<comment type="caution">
    <text evidence="5">The sequence shown here is derived from an EMBL/GenBank/DDBJ whole genome shotgun (WGS) entry which is preliminary data.</text>
</comment>
<reference evidence="6 7" key="1">
    <citation type="submission" date="2018-11" db="EMBL/GenBank/DDBJ databases">
        <title>Sequencing the genomes of 1000 actinobacteria strains.</title>
        <authorList>
            <person name="Klenk H.-P."/>
        </authorList>
    </citation>
    <scope>NUCLEOTIDE SEQUENCE [LARGE SCALE GENOMIC DNA]</scope>
    <source>
        <strain evidence="4 7">DSM 44780</strain>
        <strain evidence="5 6">DSM 44781</strain>
    </source>
</reference>
<evidence type="ECO:0000259" key="3">
    <source>
        <dbReference type="Pfam" id="PF14230"/>
    </source>
</evidence>
<dbReference type="Proteomes" id="UP000266906">
    <property type="component" value="Unassembled WGS sequence"/>
</dbReference>
<sequence length="162" mass="15466">MFAVRSAKAASIAVAAAAAAVLTGCSAEVHVGTTQSTTAAAPSPSSTATTGAADSAAPTDGASPTGGAVAEGDGGDAALPKVSAAKVAKTTAQKLAAARSKAEPKVTCPDDLLGKVGTVLRCQLVADDGSTLGITVTVTAVRGTNVNFDIKADDKATPAAAS</sequence>
<feature type="domain" description="DUF4333" evidence="3">
    <location>
        <begin position="79"/>
        <end position="143"/>
    </location>
</feature>
<evidence type="ECO:0000313" key="6">
    <source>
        <dbReference type="Proteomes" id="UP000266906"/>
    </source>
</evidence>
<evidence type="ECO:0000256" key="2">
    <source>
        <dbReference type="SAM" id="SignalP"/>
    </source>
</evidence>
<dbReference type="InterPro" id="IPR025637">
    <property type="entry name" value="DUF4333"/>
</dbReference>
<dbReference type="EMBL" id="RKQG01000001">
    <property type="protein sequence ID" value="RPE36267.1"/>
    <property type="molecule type" value="Genomic_DNA"/>
</dbReference>
<protein>
    <submittedName>
        <fullName evidence="5">Uncharacterized protein DUF4333</fullName>
    </submittedName>
</protein>
<evidence type="ECO:0000313" key="7">
    <source>
        <dbReference type="Proteomes" id="UP000267408"/>
    </source>
</evidence>
<feature type="region of interest" description="Disordered" evidence="1">
    <location>
        <begin position="35"/>
        <end position="75"/>
    </location>
</feature>
<evidence type="ECO:0000313" key="5">
    <source>
        <dbReference type="EMBL" id="RPE36267.1"/>
    </source>
</evidence>
<dbReference type="AlphaFoldDB" id="A0A3N4S6T7"/>
<dbReference type="EMBL" id="RJVJ01000001">
    <property type="protein sequence ID" value="ROR45893.1"/>
    <property type="molecule type" value="Genomic_DNA"/>
</dbReference>
<feature type="chain" id="PRO_5044596222" evidence="2">
    <location>
        <begin position="28"/>
        <end position="162"/>
    </location>
</feature>
<keyword evidence="2" id="KW-0732">Signal</keyword>
<organism evidence="5 6">
    <name type="scientific">Kitasatospora cineracea</name>
    <dbReference type="NCBI Taxonomy" id="88074"/>
    <lineage>
        <taxon>Bacteria</taxon>
        <taxon>Bacillati</taxon>
        <taxon>Actinomycetota</taxon>
        <taxon>Actinomycetes</taxon>
        <taxon>Kitasatosporales</taxon>
        <taxon>Streptomycetaceae</taxon>
        <taxon>Kitasatospora</taxon>
    </lineage>
</organism>
<dbReference type="Pfam" id="PF14230">
    <property type="entry name" value="DUF4333"/>
    <property type="match status" value="1"/>
</dbReference>
<gene>
    <name evidence="5" type="ORF">EDD38_4636</name>
    <name evidence="4" type="ORF">EDD39_4144</name>
</gene>
<dbReference type="RefSeq" id="WP_244256854.1">
    <property type="nucleotide sequence ID" value="NZ_JBEYIY010000006.1"/>
</dbReference>
<name>A0A3N4S6T7_9ACTN</name>
<dbReference type="PROSITE" id="PS51257">
    <property type="entry name" value="PROKAR_LIPOPROTEIN"/>
    <property type="match status" value="1"/>
</dbReference>